<reference evidence="3" key="1">
    <citation type="submission" date="2017-03" db="EMBL/GenBank/DDBJ databases">
        <title>Genomes of endolithic fungi from Antarctica.</title>
        <authorList>
            <person name="Coleine C."/>
            <person name="Masonjones S."/>
            <person name="Stajich J.E."/>
        </authorList>
    </citation>
    <scope>NUCLEOTIDE SEQUENCE [LARGE SCALE GENOMIC DNA]</scope>
    <source>
        <strain evidence="3">CCFEE 5527</strain>
    </source>
</reference>
<dbReference type="EMBL" id="NAJO01000032">
    <property type="protein sequence ID" value="OQO01197.1"/>
    <property type="molecule type" value="Genomic_DNA"/>
</dbReference>
<sequence length="73" mass="8214">MDANTLVQLLFGLIASLLGIGAIWMAWKAAQGRFAQTRQTTPLLPLYELLDRSSSSRRLRMMLEIEDGGHILR</sequence>
<accession>A0A1V8SPW2</accession>
<evidence type="ECO:0000313" key="2">
    <source>
        <dbReference type="EMBL" id="OQO01197.1"/>
    </source>
</evidence>
<evidence type="ECO:0000256" key="1">
    <source>
        <dbReference type="SAM" id="Phobius"/>
    </source>
</evidence>
<keyword evidence="1" id="KW-0472">Membrane</keyword>
<keyword evidence="3" id="KW-1185">Reference proteome</keyword>
<keyword evidence="1" id="KW-1133">Transmembrane helix</keyword>
<gene>
    <name evidence="2" type="ORF">B0A48_13440</name>
</gene>
<dbReference type="InParanoid" id="A0A1V8SPW2"/>
<protein>
    <submittedName>
        <fullName evidence="2">Uncharacterized protein</fullName>
    </submittedName>
</protein>
<organism evidence="2 3">
    <name type="scientific">Cryoendolithus antarcticus</name>
    <dbReference type="NCBI Taxonomy" id="1507870"/>
    <lineage>
        <taxon>Eukaryota</taxon>
        <taxon>Fungi</taxon>
        <taxon>Dikarya</taxon>
        <taxon>Ascomycota</taxon>
        <taxon>Pezizomycotina</taxon>
        <taxon>Dothideomycetes</taxon>
        <taxon>Dothideomycetidae</taxon>
        <taxon>Cladosporiales</taxon>
        <taxon>Cladosporiaceae</taxon>
        <taxon>Cryoendolithus</taxon>
    </lineage>
</organism>
<comment type="caution">
    <text evidence="2">The sequence shown here is derived from an EMBL/GenBank/DDBJ whole genome shotgun (WGS) entry which is preliminary data.</text>
</comment>
<dbReference type="AlphaFoldDB" id="A0A1V8SPW2"/>
<keyword evidence="1" id="KW-0812">Transmembrane</keyword>
<evidence type="ECO:0000313" key="3">
    <source>
        <dbReference type="Proteomes" id="UP000192596"/>
    </source>
</evidence>
<feature type="transmembrane region" description="Helical" evidence="1">
    <location>
        <begin position="6"/>
        <end position="27"/>
    </location>
</feature>
<dbReference type="Proteomes" id="UP000192596">
    <property type="component" value="Unassembled WGS sequence"/>
</dbReference>
<proteinExistence type="predicted"/>
<name>A0A1V8SPW2_9PEZI</name>